<evidence type="ECO:0000256" key="1">
    <source>
        <dbReference type="SAM" id="Phobius"/>
    </source>
</evidence>
<name>A0A840SPE6_9RHOB</name>
<protein>
    <recommendedName>
        <fullName evidence="4">DUF2214 domain-containing protein</fullName>
    </recommendedName>
</protein>
<feature type="transmembrane region" description="Helical" evidence="1">
    <location>
        <begin position="130"/>
        <end position="148"/>
    </location>
</feature>
<keyword evidence="1" id="KW-0472">Membrane</keyword>
<dbReference type="AlphaFoldDB" id="A0A840SPE6"/>
<evidence type="ECO:0000313" key="2">
    <source>
        <dbReference type="EMBL" id="MBB5222455.1"/>
    </source>
</evidence>
<accession>A0A840SPE6</accession>
<dbReference type="RefSeq" id="WP_343063275.1">
    <property type="nucleotide sequence ID" value="NZ_JACHFM010000002.1"/>
</dbReference>
<proteinExistence type="predicted"/>
<sequence>MEGLFAGIEASDLATWLRRSRWTYPAVNTAHVFGIALLFGAIVPMDLRLAGLWGRELRVSAVVALLRPVAAIGAGVALLTGALLFAVQATDYAALPLFWAKISLVTLGLAHALVHGRIADMGPARQRRAGLLSAGLWAAVIACGRTLGYL</sequence>
<feature type="transmembrane region" description="Helical" evidence="1">
    <location>
        <begin position="22"/>
        <end position="43"/>
    </location>
</feature>
<feature type="transmembrane region" description="Helical" evidence="1">
    <location>
        <begin position="64"/>
        <end position="86"/>
    </location>
</feature>
<reference evidence="2 3" key="1">
    <citation type="submission" date="2020-08" db="EMBL/GenBank/DDBJ databases">
        <title>Genomic Encyclopedia of Type Strains, Phase IV (KMG-IV): sequencing the most valuable type-strain genomes for metagenomic binning, comparative biology and taxonomic classification.</title>
        <authorList>
            <person name="Goeker M."/>
        </authorList>
    </citation>
    <scope>NUCLEOTIDE SEQUENCE [LARGE SCALE GENOMIC DNA]</scope>
    <source>
        <strain evidence="2 3">DSM 101730</strain>
    </source>
</reference>
<gene>
    <name evidence="2" type="ORF">HNP73_002391</name>
</gene>
<dbReference type="Proteomes" id="UP000549457">
    <property type="component" value="Unassembled WGS sequence"/>
</dbReference>
<keyword evidence="3" id="KW-1185">Reference proteome</keyword>
<feature type="transmembrane region" description="Helical" evidence="1">
    <location>
        <begin position="98"/>
        <end position="118"/>
    </location>
</feature>
<evidence type="ECO:0000313" key="3">
    <source>
        <dbReference type="Proteomes" id="UP000549457"/>
    </source>
</evidence>
<evidence type="ECO:0008006" key="4">
    <source>
        <dbReference type="Google" id="ProtNLM"/>
    </source>
</evidence>
<organism evidence="2 3">
    <name type="scientific">Amaricoccus macauensis</name>
    <dbReference type="NCBI Taxonomy" id="57001"/>
    <lineage>
        <taxon>Bacteria</taxon>
        <taxon>Pseudomonadati</taxon>
        <taxon>Pseudomonadota</taxon>
        <taxon>Alphaproteobacteria</taxon>
        <taxon>Rhodobacterales</taxon>
        <taxon>Paracoccaceae</taxon>
        <taxon>Amaricoccus</taxon>
    </lineage>
</organism>
<comment type="caution">
    <text evidence="2">The sequence shown here is derived from an EMBL/GenBank/DDBJ whole genome shotgun (WGS) entry which is preliminary data.</text>
</comment>
<keyword evidence="1" id="KW-1133">Transmembrane helix</keyword>
<dbReference type="EMBL" id="JACHFM010000002">
    <property type="protein sequence ID" value="MBB5222455.1"/>
    <property type="molecule type" value="Genomic_DNA"/>
</dbReference>
<keyword evidence="1" id="KW-0812">Transmembrane</keyword>